<reference evidence="3" key="1">
    <citation type="submission" date="2024-07" db="EMBL/GenBank/DDBJ databases">
        <title>Two chromosome-level genome assemblies of Korean endemic species Abeliophyllum distichum and Forsythia ovata (Oleaceae).</title>
        <authorList>
            <person name="Jang H."/>
        </authorList>
    </citation>
    <scope>NUCLEOTIDE SEQUENCE [LARGE SCALE GENOMIC DNA]</scope>
</reference>
<name>A0ABD1RJR9_9LAMI</name>
<feature type="region of interest" description="Disordered" evidence="1">
    <location>
        <begin position="163"/>
        <end position="182"/>
    </location>
</feature>
<organism evidence="2 3">
    <name type="scientific">Forsythia ovata</name>
    <dbReference type="NCBI Taxonomy" id="205694"/>
    <lineage>
        <taxon>Eukaryota</taxon>
        <taxon>Viridiplantae</taxon>
        <taxon>Streptophyta</taxon>
        <taxon>Embryophyta</taxon>
        <taxon>Tracheophyta</taxon>
        <taxon>Spermatophyta</taxon>
        <taxon>Magnoliopsida</taxon>
        <taxon>eudicotyledons</taxon>
        <taxon>Gunneridae</taxon>
        <taxon>Pentapetalae</taxon>
        <taxon>asterids</taxon>
        <taxon>lamiids</taxon>
        <taxon>Lamiales</taxon>
        <taxon>Oleaceae</taxon>
        <taxon>Forsythieae</taxon>
        <taxon>Forsythia</taxon>
    </lineage>
</organism>
<feature type="region of interest" description="Disordered" evidence="1">
    <location>
        <begin position="753"/>
        <end position="775"/>
    </location>
</feature>
<sequence length="1069" mass="119488">MSTQCHEQVDAKLHRRFHCHVYWDVRNENILKMVKIIFLRLRNAKDYKSNEKKNDGNAFETIIGRNGKSLVHVHSVRQRRAKDIRREDDSQNNVEEKSTIFSTSVNYDLVDKRALIEEIPKEIREVEVDSSPNPSQCSYSYTSKSLKLEFYNGSYEGSEKFNFGGSEIGTSEDSEDEEEAREAGNKAVEWTAADQKNLMDLGISEIERNKRLESLIARRKARKLFSLQVRRTLMNMGSNNPAGQIAHIAIPKNNPLFPNNIGQFSPGPGSAPSVLVPMRNPFDLPYDPCEEKPDLTGDSFHQEFTTVQNKDIMFCRHESFSLVASLPGEFMKDCAEISAYRDFGLRQRASKGIECSKSGSQLDRECNRIVEQEPFQEPEPKTKVDGDQIKQVVQVCEQGLDHHNEEDNVEVQTKPIPVEDLNGRPSLSSSSEEDEPFYKIDKDAILKSIASPATRSIAEDRENNGPTGYRSNYDAPLFVKTQSEERLYYANKTLRHRTRPLSIASDLQVEVSEVSSPLTLDENFSSQDEEISLYDVDLDKEITSSSEDLWAASSHLSGIDENESRSREVHEISEKDIIEVGFSRINKSEDKTLSNTLAEKVTEQNSVDAHSSSPPKTDFPNSFQAHTTDFRAGIHGELQSCLVSSQEPSDPCEKLKSELNAICDVNGSEILPDDRGNQIVQSLTIDSESTEHIGTQSEKQDKCHHMLEYMGSESDNRRSSEDSDDRLNNVLEHEEMVTISAPFEDHSSLELLQRSEDEPCSSEVGISGTAQDSDDPEASVLLTNVAVEQIPAAPSSCSSPQSVLQPNFSVDNLSEFHRDIQMQVGQFDSAEENNMLDELRTGVFNEILSQSSMPSENSTTHPNNGADIEQESSIHQEKSPGEVDTHIDIPDNYEDQMQNSALCEGTEHVGQLNDPMDHEECMKATTSESFEVTKGEIQKFSEDRTSITSSILVEENDNSWTHKKSEEDGDGTHHANSQCSTVGNEVELEGINTSIGESRDETILLGVPKENNISENSITCITTEEPTNSSSRSIEDSMGSSIVNKMVTNKTNEHDPEGTSGGVEEESER</sequence>
<proteinExistence type="predicted"/>
<feature type="compositionally biased region" description="Polar residues" evidence="1">
    <location>
        <begin position="852"/>
        <end position="863"/>
    </location>
</feature>
<feature type="compositionally biased region" description="Basic and acidic residues" evidence="1">
    <location>
        <begin position="963"/>
        <end position="973"/>
    </location>
</feature>
<evidence type="ECO:0000313" key="2">
    <source>
        <dbReference type="EMBL" id="KAL2488640.1"/>
    </source>
</evidence>
<dbReference type="PANTHER" id="PTHR33870">
    <property type="entry name" value="CARDIOMYOPATHY-ASSOCIATED PROTEIN"/>
    <property type="match status" value="1"/>
</dbReference>
<feature type="compositionally biased region" description="Acidic residues" evidence="1">
    <location>
        <begin position="170"/>
        <end position="180"/>
    </location>
</feature>
<dbReference type="PANTHER" id="PTHR33870:SF22">
    <property type="match status" value="1"/>
</dbReference>
<gene>
    <name evidence="2" type="ORF">Fot_41932</name>
</gene>
<evidence type="ECO:0000256" key="1">
    <source>
        <dbReference type="SAM" id="MobiDB-lite"/>
    </source>
</evidence>
<feature type="compositionally biased region" description="Basic and acidic residues" evidence="1">
    <location>
        <begin position="872"/>
        <end position="884"/>
    </location>
</feature>
<feature type="region of interest" description="Disordered" evidence="1">
    <location>
        <begin position="1046"/>
        <end position="1069"/>
    </location>
</feature>
<dbReference type="EMBL" id="JBFOLJ010000012">
    <property type="protein sequence ID" value="KAL2488640.1"/>
    <property type="molecule type" value="Genomic_DNA"/>
</dbReference>
<feature type="region of interest" description="Disordered" evidence="1">
    <location>
        <begin position="958"/>
        <end position="980"/>
    </location>
</feature>
<comment type="caution">
    <text evidence="2">The sequence shown here is derived from an EMBL/GenBank/DDBJ whole genome shotgun (WGS) entry which is preliminary data.</text>
</comment>
<feature type="region of interest" description="Disordered" evidence="1">
    <location>
        <begin position="603"/>
        <end position="624"/>
    </location>
</feature>
<accession>A0ABD1RJR9</accession>
<dbReference type="Proteomes" id="UP001604277">
    <property type="component" value="Unassembled WGS sequence"/>
</dbReference>
<protein>
    <recommendedName>
        <fullName evidence="4">Cardiomyopathy-associated protein 5</fullName>
    </recommendedName>
</protein>
<dbReference type="AlphaFoldDB" id="A0ABD1RJR9"/>
<evidence type="ECO:0000313" key="3">
    <source>
        <dbReference type="Proteomes" id="UP001604277"/>
    </source>
</evidence>
<feature type="region of interest" description="Disordered" evidence="1">
    <location>
        <begin position="852"/>
        <end position="884"/>
    </location>
</feature>
<feature type="region of interest" description="Disordered" evidence="1">
    <location>
        <begin position="402"/>
        <end position="435"/>
    </location>
</feature>
<keyword evidence="3" id="KW-1185">Reference proteome</keyword>
<evidence type="ECO:0008006" key="4">
    <source>
        <dbReference type="Google" id="ProtNLM"/>
    </source>
</evidence>